<dbReference type="PANTHER" id="PTHR42905">
    <property type="entry name" value="PHOSPHOENOLPYRUVATE CARBOXYLASE"/>
    <property type="match status" value="1"/>
</dbReference>
<accession>A0A9W9EY84</accession>
<sequence length="266" mass="28223">MTTLNDLAKTLRALHNPSNPLVLTNVYDAPTAKIIAALPTSRAVATASYAVAATHNTLDDHLTKTQNLTTLALVLSAVHDTCASHAQPTKPVTVDLQDGYGADLPELAATIKEIIALGAVGCNLEDLDNASGRLRPLPEAVARVRTVMAAAAEVGVPDFVLNARTDVLGVTGRIEDAVERGRAFREAGACTVFVWGGAGGRGVSDEEVRVLVKELEGMVNVKMNLREGFLGVQEIKRLGVARISVGPELWRVAMKAYQEQAELLLA</sequence>
<dbReference type="GO" id="GO:0003824">
    <property type="term" value="F:catalytic activity"/>
    <property type="evidence" value="ECO:0007669"/>
    <property type="project" value="InterPro"/>
</dbReference>
<dbReference type="InterPro" id="IPR015813">
    <property type="entry name" value="Pyrv/PenolPyrv_kinase-like_dom"/>
</dbReference>
<name>A0A9W9EY84_9EURO</name>
<keyword evidence="2" id="KW-1185">Reference proteome</keyword>
<evidence type="ECO:0000313" key="2">
    <source>
        <dbReference type="Proteomes" id="UP001149074"/>
    </source>
</evidence>
<dbReference type="InterPro" id="IPR040442">
    <property type="entry name" value="Pyrv_kinase-like_dom_sf"/>
</dbReference>
<dbReference type="CDD" id="cd00377">
    <property type="entry name" value="ICL_PEPM"/>
    <property type="match status" value="1"/>
</dbReference>
<dbReference type="PANTHER" id="PTHR42905:SF16">
    <property type="entry name" value="CARBOXYPHOSPHONOENOLPYRUVATE PHOSPHONOMUTASE-LIKE PROTEIN (AFU_ORTHOLOGUE AFUA_5G07230)"/>
    <property type="match status" value="1"/>
</dbReference>
<organism evidence="1 2">
    <name type="scientific">Penicillium argentinense</name>
    <dbReference type="NCBI Taxonomy" id="1131581"/>
    <lineage>
        <taxon>Eukaryota</taxon>
        <taxon>Fungi</taxon>
        <taxon>Dikarya</taxon>
        <taxon>Ascomycota</taxon>
        <taxon>Pezizomycotina</taxon>
        <taxon>Eurotiomycetes</taxon>
        <taxon>Eurotiomycetidae</taxon>
        <taxon>Eurotiales</taxon>
        <taxon>Aspergillaceae</taxon>
        <taxon>Penicillium</taxon>
    </lineage>
</organism>
<reference evidence="1" key="1">
    <citation type="submission" date="2022-11" db="EMBL/GenBank/DDBJ databases">
        <authorList>
            <person name="Petersen C."/>
        </authorList>
    </citation>
    <scope>NUCLEOTIDE SEQUENCE</scope>
    <source>
        <strain evidence="1">IBT 30761</strain>
    </source>
</reference>
<dbReference type="Gene3D" id="3.20.20.60">
    <property type="entry name" value="Phosphoenolpyruvate-binding domains"/>
    <property type="match status" value="1"/>
</dbReference>
<dbReference type="Pfam" id="PF13714">
    <property type="entry name" value="PEP_mutase"/>
    <property type="match status" value="1"/>
</dbReference>
<evidence type="ECO:0000313" key="1">
    <source>
        <dbReference type="EMBL" id="KAJ5090183.1"/>
    </source>
</evidence>
<comment type="caution">
    <text evidence="1">The sequence shown here is derived from an EMBL/GenBank/DDBJ whole genome shotgun (WGS) entry which is preliminary data.</text>
</comment>
<dbReference type="InterPro" id="IPR039556">
    <property type="entry name" value="ICL/PEPM"/>
</dbReference>
<gene>
    <name evidence="1" type="ORF">N7532_008867</name>
</gene>
<dbReference type="OrthoDB" id="429143at2759"/>
<dbReference type="GeneID" id="81360337"/>
<dbReference type="EMBL" id="JAPQKI010000009">
    <property type="protein sequence ID" value="KAJ5090183.1"/>
    <property type="molecule type" value="Genomic_DNA"/>
</dbReference>
<dbReference type="Proteomes" id="UP001149074">
    <property type="component" value="Unassembled WGS sequence"/>
</dbReference>
<dbReference type="AlphaFoldDB" id="A0A9W9EY84"/>
<dbReference type="RefSeq" id="XP_056472164.1">
    <property type="nucleotide sequence ID" value="XM_056621358.1"/>
</dbReference>
<dbReference type="SUPFAM" id="SSF51621">
    <property type="entry name" value="Phosphoenolpyruvate/pyruvate domain"/>
    <property type="match status" value="1"/>
</dbReference>
<protein>
    <submittedName>
        <fullName evidence="1">Uncharacterized protein</fullName>
    </submittedName>
</protein>
<proteinExistence type="predicted"/>
<reference evidence="1" key="2">
    <citation type="journal article" date="2023" name="IMA Fungus">
        <title>Comparative genomic study of the Penicillium genus elucidates a diverse pangenome and 15 lateral gene transfer events.</title>
        <authorList>
            <person name="Petersen C."/>
            <person name="Sorensen T."/>
            <person name="Nielsen M.R."/>
            <person name="Sondergaard T.E."/>
            <person name="Sorensen J.L."/>
            <person name="Fitzpatrick D.A."/>
            <person name="Frisvad J.C."/>
            <person name="Nielsen K.L."/>
        </authorList>
    </citation>
    <scope>NUCLEOTIDE SEQUENCE</scope>
    <source>
        <strain evidence="1">IBT 30761</strain>
    </source>
</reference>